<keyword evidence="3 8" id="KW-0547">Nucleotide-binding</keyword>
<name>A0A1F4WL61_UNCKA</name>
<dbReference type="InterPro" id="IPR001048">
    <property type="entry name" value="Asp/Glu/Uridylate_kinase"/>
</dbReference>
<dbReference type="UniPathway" id="UPA00051">
    <property type="reaction ID" value="UER00462"/>
</dbReference>
<dbReference type="InterPro" id="IPR036393">
    <property type="entry name" value="AceGlu_kinase-like_sf"/>
</dbReference>
<dbReference type="AlphaFoldDB" id="A0A1F4WL61"/>
<comment type="catalytic activity">
    <reaction evidence="7 9">
        <text>L-aspartate + ATP = 4-phospho-L-aspartate + ADP</text>
        <dbReference type="Rhea" id="RHEA:23776"/>
        <dbReference type="ChEBI" id="CHEBI:29991"/>
        <dbReference type="ChEBI" id="CHEBI:30616"/>
        <dbReference type="ChEBI" id="CHEBI:57535"/>
        <dbReference type="ChEBI" id="CHEBI:456216"/>
        <dbReference type="EC" id="2.7.2.4"/>
    </reaction>
</comment>
<dbReference type="InterPro" id="IPR018042">
    <property type="entry name" value="Aspartate_kinase_CS"/>
</dbReference>
<evidence type="ECO:0000256" key="8">
    <source>
        <dbReference type="PIRSR" id="PIRSR000726-1"/>
    </source>
</evidence>
<evidence type="ECO:0000256" key="10">
    <source>
        <dbReference type="RuleBase" id="RU004249"/>
    </source>
</evidence>
<evidence type="ECO:0000256" key="1">
    <source>
        <dbReference type="ARBA" id="ARBA00004766"/>
    </source>
</evidence>
<evidence type="ECO:0000256" key="2">
    <source>
        <dbReference type="ARBA" id="ARBA00022679"/>
    </source>
</evidence>
<dbReference type="Gene3D" id="1.20.120.1320">
    <property type="entry name" value="Aspartokinase, catalytic domain"/>
    <property type="match status" value="1"/>
</dbReference>
<keyword evidence="5 8" id="KW-0067">ATP-binding</keyword>
<dbReference type="PANTHER" id="PTHR43070">
    <property type="match status" value="1"/>
</dbReference>
<keyword evidence="4 9" id="KW-0418">Kinase</keyword>
<dbReference type="Pfam" id="PF22468">
    <property type="entry name" value="ACT_9"/>
    <property type="match status" value="2"/>
</dbReference>
<dbReference type="GO" id="GO:0009088">
    <property type="term" value="P:threonine biosynthetic process"/>
    <property type="evidence" value="ECO:0007669"/>
    <property type="project" value="UniProtKB-UniPathway"/>
</dbReference>
<dbReference type="InterPro" id="IPR005260">
    <property type="entry name" value="Asp_kin_monofn"/>
</dbReference>
<dbReference type="GO" id="GO:0009089">
    <property type="term" value="P:lysine biosynthetic process via diaminopimelate"/>
    <property type="evidence" value="ECO:0007669"/>
    <property type="project" value="UniProtKB-UniPathway"/>
</dbReference>
<dbReference type="InterPro" id="IPR042199">
    <property type="entry name" value="AsparK_Bifunc_asparK/hSer_DH"/>
</dbReference>
<feature type="domain" description="Aspartokinase ACT" evidence="12">
    <location>
        <begin position="314"/>
        <end position="373"/>
    </location>
</feature>
<evidence type="ECO:0000259" key="12">
    <source>
        <dbReference type="Pfam" id="PF22468"/>
    </source>
</evidence>
<evidence type="ECO:0000313" key="14">
    <source>
        <dbReference type="Proteomes" id="UP000179113"/>
    </source>
</evidence>
<dbReference type="CDD" id="cd04921">
    <property type="entry name" value="ACT_AKi-HSDH-ThrA-like_1"/>
    <property type="match status" value="1"/>
</dbReference>
<evidence type="ECO:0000313" key="13">
    <source>
        <dbReference type="EMBL" id="OGC70106.1"/>
    </source>
</evidence>
<dbReference type="GO" id="GO:0004412">
    <property type="term" value="F:homoserine dehydrogenase activity"/>
    <property type="evidence" value="ECO:0007669"/>
    <property type="project" value="InterPro"/>
</dbReference>
<feature type="binding site" evidence="8">
    <location>
        <position position="46"/>
    </location>
    <ligand>
        <name>substrate</name>
    </ligand>
</feature>
<comment type="pathway">
    <text evidence="1 10">Amino-acid biosynthesis; L-lysine biosynthesis via DAP pathway; (S)-tetrahydrodipicolinate from L-aspartate: step 1/4.</text>
</comment>
<evidence type="ECO:0000256" key="6">
    <source>
        <dbReference type="ARBA" id="ARBA00022857"/>
    </source>
</evidence>
<feature type="binding site" evidence="8">
    <location>
        <begin position="223"/>
        <end position="224"/>
    </location>
    <ligand>
        <name>ATP</name>
        <dbReference type="ChEBI" id="CHEBI:30616"/>
    </ligand>
</feature>
<organism evidence="13 14">
    <name type="scientific">candidate division WWE3 bacterium RIFOXYC1_FULL_39_7</name>
    <dbReference type="NCBI Taxonomy" id="1802643"/>
    <lineage>
        <taxon>Bacteria</taxon>
        <taxon>Katanobacteria</taxon>
    </lineage>
</organism>
<dbReference type="CDD" id="cd04243">
    <property type="entry name" value="AAK_AK-HSDH-like"/>
    <property type="match status" value="1"/>
</dbReference>
<dbReference type="Gene3D" id="3.30.2130.10">
    <property type="entry name" value="VC0802-like"/>
    <property type="match status" value="1"/>
</dbReference>
<feature type="domain" description="Aspartate/glutamate/uridylate kinase" evidence="11">
    <location>
        <begin position="2"/>
        <end position="280"/>
    </location>
</feature>
<dbReference type="UniPathway" id="UPA00034">
    <property type="reaction ID" value="UER00015"/>
</dbReference>
<dbReference type="EMBL" id="MEWA01000010">
    <property type="protein sequence ID" value="OGC70106.1"/>
    <property type="molecule type" value="Genomic_DNA"/>
</dbReference>
<dbReference type="InterPro" id="IPR001341">
    <property type="entry name" value="Asp_kinase"/>
</dbReference>
<feature type="domain" description="Aspartokinase ACT" evidence="12">
    <location>
        <begin position="394"/>
        <end position="454"/>
    </location>
</feature>
<dbReference type="SUPFAM" id="SSF55021">
    <property type="entry name" value="ACT-like"/>
    <property type="match status" value="2"/>
</dbReference>
<comment type="caution">
    <text evidence="13">The sequence shown here is derived from an EMBL/GenBank/DDBJ whole genome shotgun (WGS) entry which is preliminary data.</text>
</comment>
<dbReference type="Gene3D" id="3.40.1160.10">
    <property type="entry name" value="Acetylglutamate kinase-like"/>
    <property type="match status" value="1"/>
</dbReference>
<accession>A0A1F4WL61</accession>
<keyword evidence="6" id="KW-0521">NADP</keyword>
<evidence type="ECO:0000256" key="9">
    <source>
        <dbReference type="RuleBase" id="RU003448"/>
    </source>
</evidence>
<protein>
    <recommendedName>
        <fullName evidence="9">Aspartokinase</fullName>
        <ecNumber evidence="9">2.7.2.4</ecNumber>
    </recommendedName>
</protein>
<proteinExistence type="inferred from homology"/>
<evidence type="ECO:0000259" key="11">
    <source>
        <dbReference type="Pfam" id="PF00696"/>
    </source>
</evidence>
<comment type="pathway">
    <text evidence="10">Amino-acid biosynthesis; L-methionine biosynthesis via de novo pathway; L-homoserine from L-aspartate: step 1/3.</text>
</comment>
<feature type="binding site" evidence="8">
    <location>
        <position position="127"/>
    </location>
    <ligand>
        <name>substrate</name>
    </ligand>
</feature>
<dbReference type="NCBIfam" id="TIGR00657">
    <property type="entry name" value="asp_kinases"/>
    <property type="match status" value="1"/>
</dbReference>
<dbReference type="UniPathway" id="UPA00050">
    <property type="reaction ID" value="UER00461"/>
</dbReference>
<feature type="binding site" evidence="8">
    <location>
        <begin position="259"/>
        <end position="260"/>
    </location>
    <ligand>
        <name>ATP</name>
        <dbReference type="ChEBI" id="CHEBI:30616"/>
    </ligand>
</feature>
<dbReference type="PANTHER" id="PTHR43070:SF3">
    <property type="entry name" value="HOMOSERINE DEHYDROGENASE"/>
    <property type="match status" value="1"/>
</dbReference>
<dbReference type="PIRSF" id="PIRSF000726">
    <property type="entry name" value="Asp_kin"/>
    <property type="match status" value="1"/>
</dbReference>
<dbReference type="EC" id="2.7.2.4" evidence="9"/>
<keyword evidence="2 9" id="KW-0808">Transferase</keyword>
<evidence type="ECO:0000256" key="7">
    <source>
        <dbReference type="ARBA" id="ARBA00047872"/>
    </source>
</evidence>
<dbReference type="GO" id="GO:0004072">
    <property type="term" value="F:aspartate kinase activity"/>
    <property type="evidence" value="ECO:0007669"/>
    <property type="project" value="UniProtKB-EC"/>
</dbReference>
<dbReference type="InterPro" id="IPR045865">
    <property type="entry name" value="ACT-like_dom_sf"/>
</dbReference>
<feature type="binding site" evidence="8">
    <location>
        <begin position="5"/>
        <end position="8"/>
    </location>
    <ligand>
        <name>ATP</name>
        <dbReference type="ChEBI" id="CHEBI:30616"/>
    </ligand>
</feature>
<dbReference type="SUPFAM" id="SSF53633">
    <property type="entry name" value="Carbamate kinase-like"/>
    <property type="match status" value="1"/>
</dbReference>
<dbReference type="Proteomes" id="UP000179113">
    <property type="component" value="Unassembled WGS sequence"/>
</dbReference>
<dbReference type="GO" id="GO:0005524">
    <property type="term" value="F:ATP binding"/>
    <property type="evidence" value="ECO:0007669"/>
    <property type="project" value="UniProtKB-KW"/>
</dbReference>
<comment type="pathway">
    <text evidence="10">Amino-acid biosynthesis; L-threonine biosynthesis; L-threonine from L-aspartate: step 1/5.</text>
</comment>
<reference evidence="13 14" key="1">
    <citation type="journal article" date="2016" name="Nat. Commun.">
        <title>Thousands of microbial genomes shed light on interconnected biogeochemical processes in an aquifer system.</title>
        <authorList>
            <person name="Anantharaman K."/>
            <person name="Brown C.T."/>
            <person name="Hug L.A."/>
            <person name="Sharon I."/>
            <person name="Castelle C.J."/>
            <person name="Probst A.J."/>
            <person name="Thomas B.C."/>
            <person name="Singh A."/>
            <person name="Wilkins M.J."/>
            <person name="Karaoz U."/>
            <person name="Brodie E.L."/>
            <person name="Williams K.H."/>
            <person name="Hubbard S.S."/>
            <person name="Banfield J.F."/>
        </authorList>
    </citation>
    <scope>NUCLEOTIDE SEQUENCE [LARGE SCALE GENOMIC DNA]</scope>
</reference>
<sequence length="467" mass="51730">MKILKFGGSSVGTPERIKSVIDIVNKSIKTYEGSHVVVVSAFQGVTDQLIEMAELAKKQDNKYLESFRNLKERHVAAVNDIVSEEKRVETIEKIERKFGDLENILRGTYLTMELTPKMLDYVLSFGERLSAYIISRGFEEATYLDTRTLIKTDENFGNAAVLYEDTYTNIKNYFQNRSMLQVATGFIGSTKENVTTTLGRGGSDFTAAIFGAALSASEVEIWTDVDGVMTADPKKVSDSFSLDNMTYEEAFELSHFGAKVIYPPTIQPTQEKDIPIMIKNTFHPDFSGTRISSETDAEGMIKGVTSISNISLILVQGKGMSSVSGIDARIFSVLAKNKINSVLITQGSSDHTICIAIKPEYGQVSKTAIDKEFEYELLTKKMTEVVIEENKSIIAVVGEKITKDPRIAGKIFDTIAKNNILISAIAQGSSDRNISIIIDKEDEKNALTSLHAAFFNERKMPKSGKFE</sequence>
<dbReference type="PROSITE" id="PS00324">
    <property type="entry name" value="ASPARTOKINASE"/>
    <property type="match status" value="1"/>
</dbReference>
<dbReference type="InterPro" id="IPR011147">
    <property type="entry name" value="Bifunc_Aspkin/hSer_DH"/>
</dbReference>
<evidence type="ECO:0000256" key="3">
    <source>
        <dbReference type="ARBA" id="ARBA00022741"/>
    </source>
</evidence>
<evidence type="ECO:0000256" key="5">
    <source>
        <dbReference type="ARBA" id="ARBA00022840"/>
    </source>
</evidence>
<dbReference type="FunFam" id="3.30.2130.10:FF:000001">
    <property type="entry name" value="Bifunctional aspartokinase/homoserine dehydrogenase"/>
    <property type="match status" value="1"/>
</dbReference>
<comment type="similarity">
    <text evidence="9">Belongs to the aspartokinase family.</text>
</comment>
<gene>
    <name evidence="13" type="ORF">A2415_00720</name>
</gene>
<evidence type="ECO:0000256" key="4">
    <source>
        <dbReference type="ARBA" id="ARBA00022777"/>
    </source>
</evidence>
<keyword evidence="10" id="KW-0028">Amino-acid biosynthesis</keyword>
<dbReference type="InterPro" id="IPR054352">
    <property type="entry name" value="ACT_Aspartokinase"/>
</dbReference>
<dbReference type="Pfam" id="PF00696">
    <property type="entry name" value="AA_kinase"/>
    <property type="match status" value="1"/>
</dbReference>